<sequence>MRRSAIVHQAVAFTLLDPHVYLDMGLLVGTLGTQQPMPLQGWFVVGAGTASLFCFSLLGFGARRLAPWFARPRAGPAGGPLAPASAAG</sequence>
<comment type="subcellular location">
    <subcellularLocation>
        <location evidence="1">Cell membrane</location>
        <topology evidence="1">Multi-pass membrane protein</topology>
    </subcellularLocation>
</comment>
<protein>
    <submittedName>
        <fullName evidence="7">Uncharacterized protein</fullName>
    </submittedName>
</protein>
<dbReference type="GO" id="GO:0006865">
    <property type="term" value="P:amino acid transport"/>
    <property type="evidence" value="ECO:0007669"/>
    <property type="project" value="InterPro"/>
</dbReference>
<keyword evidence="3 6" id="KW-0812">Transmembrane</keyword>
<evidence type="ECO:0000256" key="3">
    <source>
        <dbReference type="ARBA" id="ARBA00022692"/>
    </source>
</evidence>
<dbReference type="OrthoDB" id="5638726at2"/>
<keyword evidence="5 6" id="KW-0472">Membrane</keyword>
<gene>
    <name evidence="7" type="ORF">C6P64_13265</name>
</gene>
<dbReference type="InterPro" id="IPR001123">
    <property type="entry name" value="LeuE-type"/>
</dbReference>
<evidence type="ECO:0000256" key="2">
    <source>
        <dbReference type="ARBA" id="ARBA00022475"/>
    </source>
</evidence>
<evidence type="ECO:0000256" key="1">
    <source>
        <dbReference type="ARBA" id="ARBA00004651"/>
    </source>
</evidence>
<keyword evidence="4 6" id="KW-1133">Transmembrane helix</keyword>
<evidence type="ECO:0000313" key="7">
    <source>
        <dbReference type="EMBL" id="PRD64690.1"/>
    </source>
</evidence>
<organism evidence="7 8">
    <name type="scientific">Malikia granosa</name>
    <dbReference type="NCBI Taxonomy" id="263067"/>
    <lineage>
        <taxon>Bacteria</taxon>
        <taxon>Pseudomonadati</taxon>
        <taxon>Pseudomonadota</taxon>
        <taxon>Betaproteobacteria</taxon>
        <taxon>Burkholderiales</taxon>
        <taxon>Comamonadaceae</taxon>
        <taxon>Malikia</taxon>
    </lineage>
</organism>
<keyword evidence="2" id="KW-1003">Cell membrane</keyword>
<evidence type="ECO:0000256" key="5">
    <source>
        <dbReference type="ARBA" id="ARBA00023136"/>
    </source>
</evidence>
<proteinExistence type="predicted"/>
<reference evidence="7 8" key="1">
    <citation type="submission" date="2018-03" db="EMBL/GenBank/DDBJ databases">
        <title>Comparative genomics illustrates the genes involved in a hyperalkaliphilic mechanisms of Serpentinomonas isolated from highly-alkaline calcium-rich serpentinized springs.</title>
        <authorList>
            <person name="Suzuki S."/>
            <person name="Ishii S."/>
            <person name="Walworth N."/>
            <person name="Bird L."/>
            <person name="Kuenen J.G."/>
            <person name="Nealson K.H."/>
        </authorList>
    </citation>
    <scope>NUCLEOTIDE SEQUENCE [LARGE SCALE GENOMIC DNA]</scope>
    <source>
        <strain evidence="7 8">P1</strain>
    </source>
</reference>
<dbReference type="Proteomes" id="UP000238589">
    <property type="component" value="Unassembled WGS sequence"/>
</dbReference>
<evidence type="ECO:0000256" key="4">
    <source>
        <dbReference type="ARBA" id="ARBA00022989"/>
    </source>
</evidence>
<name>A0A2S9K2I9_9BURK</name>
<dbReference type="Pfam" id="PF01810">
    <property type="entry name" value="LysE"/>
    <property type="match status" value="1"/>
</dbReference>
<feature type="transmembrane region" description="Helical" evidence="6">
    <location>
        <begin position="42"/>
        <end position="62"/>
    </location>
</feature>
<dbReference type="GO" id="GO:0005886">
    <property type="term" value="C:plasma membrane"/>
    <property type="evidence" value="ECO:0007669"/>
    <property type="project" value="UniProtKB-SubCell"/>
</dbReference>
<comment type="caution">
    <text evidence="7">The sequence shown here is derived from an EMBL/GenBank/DDBJ whole genome shotgun (WGS) entry which is preliminary data.</text>
</comment>
<dbReference type="AlphaFoldDB" id="A0A2S9K2I9"/>
<dbReference type="EMBL" id="PVLQ01000053">
    <property type="protein sequence ID" value="PRD64690.1"/>
    <property type="molecule type" value="Genomic_DNA"/>
</dbReference>
<evidence type="ECO:0000313" key="8">
    <source>
        <dbReference type="Proteomes" id="UP000238589"/>
    </source>
</evidence>
<evidence type="ECO:0000256" key="6">
    <source>
        <dbReference type="SAM" id="Phobius"/>
    </source>
</evidence>
<keyword evidence="8" id="KW-1185">Reference proteome</keyword>
<accession>A0A2S9K2I9</accession>